<dbReference type="GO" id="GO:0045504">
    <property type="term" value="F:dynein heavy chain binding"/>
    <property type="evidence" value="ECO:0007669"/>
    <property type="project" value="TreeGrafter"/>
</dbReference>
<dbReference type="Pfam" id="PF10211">
    <property type="entry name" value="Ax_dynein_light"/>
    <property type="match status" value="2"/>
</dbReference>
<sequence>MKVVYRNVNNQEERPHEELLRRAQREEVTDGGDRDEPLDFESLAESTLPPIDPEKQLQNILDCILPPRIYESEGKVWRERASIVPATRHDIAETQERFELELRNRKAKPFGICPIRRDIYDQLFGCDEGAEEKTSGKTCWAINAHFTDELIRQVSVNCAERGLMLLRVRDELRLTLFSYEHVLESAIAYGIRKSLATEHQQTTAVVERDQLQEHNKQLLAKVF</sequence>
<keyword evidence="3" id="KW-0505">Motor protein</keyword>
<evidence type="ECO:0000256" key="3">
    <source>
        <dbReference type="ARBA" id="ARBA00023175"/>
    </source>
</evidence>
<protein>
    <submittedName>
        <fullName evidence="7">Dynein assembly factor 1, axonemal homolog</fullName>
    </submittedName>
</protein>
<keyword evidence="1" id="KW-0243">Dynein</keyword>
<dbReference type="GO" id="GO:0005930">
    <property type="term" value="C:axoneme"/>
    <property type="evidence" value="ECO:0007669"/>
    <property type="project" value="TreeGrafter"/>
</dbReference>
<evidence type="ECO:0000256" key="1">
    <source>
        <dbReference type="ARBA" id="ARBA00023017"/>
    </source>
</evidence>
<evidence type="ECO:0000313" key="7">
    <source>
        <dbReference type="WBParaSite" id="ALUE_0000564601-mRNA-1"/>
    </source>
</evidence>
<comment type="similarity">
    <text evidence="4">Belongs to the inner dynein arm light chain family.</text>
</comment>
<dbReference type="AlphaFoldDB" id="A0A0M3HSW8"/>
<feature type="compositionally biased region" description="Basic and acidic residues" evidence="5">
    <location>
        <begin position="11"/>
        <end position="37"/>
    </location>
</feature>
<proteinExistence type="inferred from homology"/>
<accession>A0A0M3HSW8</accession>
<dbReference type="PANTHER" id="PTHR13183">
    <property type="entry name" value="AXONEMAL INNER ARM DYNEIN LIGHT CHAIN 28"/>
    <property type="match status" value="1"/>
</dbReference>
<dbReference type="GO" id="GO:0030286">
    <property type="term" value="C:dynein complex"/>
    <property type="evidence" value="ECO:0007669"/>
    <property type="project" value="UniProtKB-KW"/>
</dbReference>
<evidence type="ECO:0000256" key="2">
    <source>
        <dbReference type="ARBA" id="ARBA00023054"/>
    </source>
</evidence>
<keyword evidence="2" id="KW-0175">Coiled coil</keyword>
<feature type="region of interest" description="Disordered" evidence="5">
    <location>
        <begin position="1"/>
        <end position="38"/>
    </location>
</feature>
<reference evidence="7" key="1">
    <citation type="submission" date="2017-02" db="UniProtKB">
        <authorList>
            <consortium name="WormBaseParasite"/>
        </authorList>
    </citation>
    <scope>IDENTIFICATION</scope>
</reference>
<dbReference type="InterPro" id="IPR019347">
    <property type="entry name" value="Axonemal_dynein_light_chain"/>
</dbReference>
<keyword evidence="6" id="KW-1185">Reference proteome</keyword>
<name>A0A0M3HSW8_ASCLU</name>
<dbReference type="WBParaSite" id="ALUE_0000564601-mRNA-1">
    <property type="protein sequence ID" value="ALUE_0000564601-mRNA-1"/>
    <property type="gene ID" value="ALUE_0000564601"/>
</dbReference>
<evidence type="ECO:0000313" key="6">
    <source>
        <dbReference type="Proteomes" id="UP000036681"/>
    </source>
</evidence>
<dbReference type="GO" id="GO:0097546">
    <property type="term" value="C:ciliary base"/>
    <property type="evidence" value="ECO:0007669"/>
    <property type="project" value="TreeGrafter"/>
</dbReference>
<dbReference type="Proteomes" id="UP000036681">
    <property type="component" value="Unplaced"/>
</dbReference>
<evidence type="ECO:0000256" key="4">
    <source>
        <dbReference type="ARBA" id="ARBA00038114"/>
    </source>
</evidence>
<organism evidence="6 7">
    <name type="scientific">Ascaris lumbricoides</name>
    <name type="common">Giant roundworm</name>
    <dbReference type="NCBI Taxonomy" id="6252"/>
    <lineage>
        <taxon>Eukaryota</taxon>
        <taxon>Metazoa</taxon>
        <taxon>Ecdysozoa</taxon>
        <taxon>Nematoda</taxon>
        <taxon>Chromadorea</taxon>
        <taxon>Rhabditida</taxon>
        <taxon>Spirurina</taxon>
        <taxon>Ascaridomorpha</taxon>
        <taxon>Ascaridoidea</taxon>
        <taxon>Ascarididae</taxon>
        <taxon>Ascaris</taxon>
    </lineage>
</organism>
<evidence type="ECO:0000256" key="5">
    <source>
        <dbReference type="SAM" id="MobiDB-lite"/>
    </source>
</evidence>
<dbReference type="PANTHER" id="PTHR13183:SF0">
    <property type="entry name" value="AXONEMAL DYNEIN LIGHT INTERMEDIATE POLYPEPTIDE 1"/>
    <property type="match status" value="1"/>
</dbReference>